<dbReference type="Proteomes" id="UP000460558">
    <property type="component" value="Unassembled WGS sequence"/>
</dbReference>
<dbReference type="InterPro" id="IPR047919">
    <property type="entry name" value="SCO3374-like"/>
</dbReference>
<reference evidence="1 2" key="1">
    <citation type="submission" date="2019-06" db="EMBL/GenBank/DDBJ databases">
        <title>Comparative genomics and metabolomics analyses of clavulanic acid producing Streptomyces species provides insight into specialized metabolism and evolution of beta-lactam biosynthetic gene clusters.</title>
        <authorList>
            <person name="Moore M.A."/>
            <person name="Cruz-Morales P."/>
            <person name="Barona Gomez F."/>
            <person name="Kapil T."/>
        </authorList>
    </citation>
    <scope>NUCLEOTIDE SEQUENCE [LARGE SCALE GENOMIC DNA]</scope>
    <source>
        <strain evidence="1 2">T-272</strain>
    </source>
</reference>
<protein>
    <recommendedName>
        <fullName evidence="3">Proline-rich protein</fullName>
    </recommendedName>
</protein>
<name>A0ABW9NY76_9ACTN</name>
<sequence length="235" mass="24831">MASISRSTPPAVPLPRVPAACERGSRAEGPWARWHQWGHWCHWAHWYRDALGWTLAEEDDGSGGMRPVLLTGVRFDVLELPADAGAALLRRAGPTGPVALSEGRTRLLVAAGSAEEVPGLLDWLEWGGIALELTALGTGGRMTAPPPPGWSGSREAAVWLRPPVPGRGTEPALPALTPFGRGTGAGRGGGPDLVRLLDAAATECHRARLLRTNARPQATTDANAYECAACEYSAD</sequence>
<organism evidence="1 2">
    <name type="scientific">Streptomyces katsurahamanus</name>
    <dbReference type="NCBI Taxonomy" id="2577098"/>
    <lineage>
        <taxon>Bacteria</taxon>
        <taxon>Bacillati</taxon>
        <taxon>Actinomycetota</taxon>
        <taxon>Actinomycetes</taxon>
        <taxon>Kitasatosporales</taxon>
        <taxon>Streptomycetaceae</taxon>
        <taxon>Streptomyces</taxon>
    </lineage>
</organism>
<dbReference type="NCBIfam" id="NF040464">
    <property type="entry name" value="SCO3374_fam"/>
    <property type="match status" value="1"/>
</dbReference>
<gene>
    <name evidence="1" type="ORF">FFZ77_21570</name>
</gene>
<keyword evidence="2" id="KW-1185">Reference proteome</keyword>
<dbReference type="RefSeq" id="WP_153485304.1">
    <property type="nucleotide sequence ID" value="NZ_VDEQ01000231.1"/>
</dbReference>
<proteinExistence type="predicted"/>
<accession>A0ABW9NY76</accession>
<evidence type="ECO:0000313" key="1">
    <source>
        <dbReference type="EMBL" id="MQS38114.1"/>
    </source>
</evidence>
<evidence type="ECO:0000313" key="2">
    <source>
        <dbReference type="Proteomes" id="UP000460558"/>
    </source>
</evidence>
<evidence type="ECO:0008006" key="3">
    <source>
        <dbReference type="Google" id="ProtNLM"/>
    </source>
</evidence>
<dbReference type="EMBL" id="VDEQ01000231">
    <property type="protein sequence ID" value="MQS38114.1"/>
    <property type="molecule type" value="Genomic_DNA"/>
</dbReference>
<comment type="caution">
    <text evidence="1">The sequence shown here is derived from an EMBL/GenBank/DDBJ whole genome shotgun (WGS) entry which is preliminary data.</text>
</comment>